<dbReference type="AlphaFoldDB" id="A0A2T8JBU2"/>
<reference evidence="2" key="1">
    <citation type="submission" date="2018-04" db="EMBL/GenBank/DDBJ databases">
        <title>WGS assembly of Panicum hallii.</title>
        <authorList>
            <person name="Lovell J."/>
            <person name="Jenkins J."/>
            <person name="Lowry D."/>
            <person name="Mamidi S."/>
            <person name="Sreedasyam A."/>
            <person name="Weng X."/>
            <person name="Barry K."/>
            <person name="Bonette J."/>
            <person name="Campitelli B."/>
            <person name="Daum C."/>
            <person name="Gordon S."/>
            <person name="Gould B."/>
            <person name="Lipzen A."/>
            <person name="Macqueen A."/>
            <person name="Palacio-Mejia J."/>
            <person name="Plott C."/>
            <person name="Shakirov E."/>
            <person name="Shu S."/>
            <person name="Yoshinaga Y."/>
            <person name="Zane M."/>
            <person name="Rokhsar D."/>
            <person name="Grimwood J."/>
            <person name="Schmutz J."/>
            <person name="Juenger T."/>
        </authorList>
    </citation>
    <scope>NUCLEOTIDE SEQUENCE [LARGE SCALE GENOMIC DNA]</scope>
    <source>
        <strain evidence="2">FIL2</strain>
    </source>
</reference>
<gene>
    <name evidence="2" type="ORF">PAHAL_4G051200</name>
</gene>
<feature type="region of interest" description="Disordered" evidence="1">
    <location>
        <begin position="1"/>
        <end position="35"/>
    </location>
</feature>
<organism evidence="2">
    <name type="scientific">Panicum hallii</name>
    <dbReference type="NCBI Taxonomy" id="206008"/>
    <lineage>
        <taxon>Eukaryota</taxon>
        <taxon>Viridiplantae</taxon>
        <taxon>Streptophyta</taxon>
        <taxon>Embryophyta</taxon>
        <taxon>Tracheophyta</taxon>
        <taxon>Spermatophyta</taxon>
        <taxon>Magnoliopsida</taxon>
        <taxon>Liliopsida</taxon>
        <taxon>Poales</taxon>
        <taxon>Poaceae</taxon>
        <taxon>PACMAD clade</taxon>
        <taxon>Panicoideae</taxon>
        <taxon>Panicodae</taxon>
        <taxon>Paniceae</taxon>
        <taxon>Panicinae</taxon>
        <taxon>Panicum</taxon>
        <taxon>Panicum sect. Panicum</taxon>
    </lineage>
</organism>
<sequence>MAVASSSPTPQTLAPARHSNRVAAGGAGRRLRGRVSSAARPGLVVTPRFLVRCGIGCVSCRYGRLAAVPALGLGDGAWRSLELWIARQRGTLEPSSSGTALRAP</sequence>
<name>A0A2T8JBU2_9POAL</name>
<evidence type="ECO:0000256" key="1">
    <source>
        <dbReference type="SAM" id="MobiDB-lite"/>
    </source>
</evidence>
<protein>
    <submittedName>
        <fullName evidence="2">Uncharacterized protein</fullName>
    </submittedName>
</protein>
<dbReference type="Gramene" id="PVH47397">
    <property type="protein sequence ID" value="PVH47397"/>
    <property type="gene ID" value="PAHAL_4G051200"/>
</dbReference>
<evidence type="ECO:0000313" key="2">
    <source>
        <dbReference type="EMBL" id="PVH47397.1"/>
    </source>
</evidence>
<accession>A0A2T8JBU2</accession>
<feature type="compositionally biased region" description="Polar residues" evidence="1">
    <location>
        <begin position="1"/>
        <end position="12"/>
    </location>
</feature>
<proteinExistence type="predicted"/>
<dbReference type="Proteomes" id="UP000243499">
    <property type="component" value="Chromosome 4"/>
</dbReference>
<dbReference type="EMBL" id="CM008049">
    <property type="protein sequence ID" value="PVH47397.1"/>
    <property type="molecule type" value="Genomic_DNA"/>
</dbReference>